<keyword evidence="8" id="KW-0808">Transferase</keyword>
<keyword evidence="4" id="KW-0813">Transport</keyword>
<feature type="transmembrane region" description="Helical" evidence="13">
    <location>
        <begin position="60"/>
        <end position="82"/>
    </location>
</feature>
<dbReference type="PANTHER" id="PTHR30181">
    <property type="entry name" value="MANNITOL PERMEASE IIC COMPONENT"/>
    <property type="match status" value="1"/>
</dbReference>
<evidence type="ECO:0000259" key="15">
    <source>
        <dbReference type="PROSITE" id="PS51104"/>
    </source>
</evidence>
<evidence type="ECO:0000256" key="4">
    <source>
        <dbReference type="ARBA" id="ARBA00022448"/>
    </source>
</evidence>
<evidence type="ECO:0000256" key="1">
    <source>
        <dbReference type="ARBA" id="ARBA00001655"/>
    </source>
</evidence>
<dbReference type="InterPro" id="IPR036095">
    <property type="entry name" value="PTS_EIIB-like_sf"/>
</dbReference>
<evidence type="ECO:0000256" key="11">
    <source>
        <dbReference type="ARBA" id="ARBA00022989"/>
    </source>
</evidence>
<dbReference type="PROSITE" id="PS51104">
    <property type="entry name" value="PTS_EIIC_TYPE_2"/>
    <property type="match status" value="1"/>
</dbReference>
<dbReference type="GO" id="GO:0009401">
    <property type="term" value="P:phosphoenolpyruvate-dependent sugar phosphotransferase system"/>
    <property type="evidence" value="ECO:0007669"/>
    <property type="project" value="UniProtKB-KW"/>
</dbReference>
<feature type="domain" description="PTS EIIC type-2" evidence="15">
    <location>
        <begin position="22"/>
        <end position="353"/>
    </location>
</feature>
<evidence type="ECO:0000256" key="10">
    <source>
        <dbReference type="ARBA" id="ARBA00022692"/>
    </source>
</evidence>
<evidence type="ECO:0000256" key="9">
    <source>
        <dbReference type="ARBA" id="ARBA00022683"/>
    </source>
</evidence>
<keyword evidence="5" id="KW-1003">Cell membrane</keyword>
<dbReference type="OrthoDB" id="9814222at2"/>
<evidence type="ECO:0000256" key="6">
    <source>
        <dbReference type="ARBA" id="ARBA00022553"/>
    </source>
</evidence>
<evidence type="ECO:0000313" key="16">
    <source>
        <dbReference type="EMBL" id="TCL06635.1"/>
    </source>
</evidence>
<keyword evidence="11 13" id="KW-1133">Transmembrane helix</keyword>
<dbReference type="InterPro" id="IPR003501">
    <property type="entry name" value="PTS_EIIB_2/3"/>
</dbReference>
<sequence>MLIDNTEQIGEKKSFLVKVQRFGNFLSGMVMPNLGVFVAWGLITALFIPTGWIPNAHLAALVSPILTYLLPLLVGFTGGYIVHGQRGGALGALATMGIIIGSNVTMLGGAMIIGPFAAWLMKKVDHYLEGRFRAGFEMLISNFSMGIVGLVITLLGYLIIGPVISVLIHILSAGVNWSIAHEVLPLISIFVAPAQVLFLNNAINHGIMGPLGLQQVAEHGKSVLFLVDANCGPSVGTLLAISFFGKGMAKKTAPTAALIAGVGGIGEVYFPFVLMKPVLVFATMAGITTSLTCFLMLGGGTVATPSPGSFFAMLVLTPKGAMLGNLVGFFAGMAVAFAVATVLLKMDKSPEEADAPELADADPHAAAALNQEALARVHGVTIRKIIVACDAGMGSSAMGASILRTKLKKAMLDIDVKNAKIEEVPKDVDLIVTHAQLFDRAKKLHDNGKVVFMSITNFMEGGQYDSIVEYVKNSRGG</sequence>
<dbReference type="GO" id="GO:0022872">
    <property type="term" value="F:protein-N(PI)-phosphohistidine-mannitol phosphotransferase system transmembrane transporter activity"/>
    <property type="evidence" value="ECO:0007669"/>
    <property type="project" value="InterPro"/>
</dbReference>
<dbReference type="EMBL" id="SJOI01000001">
    <property type="protein sequence ID" value="TCL06635.1"/>
    <property type="molecule type" value="Genomic_DNA"/>
</dbReference>
<evidence type="ECO:0000256" key="3">
    <source>
        <dbReference type="ARBA" id="ARBA00011909"/>
    </source>
</evidence>
<evidence type="ECO:0000256" key="8">
    <source>
        <dbReference type="ARBA" id="ARBA00022679"/>
    </source>
</evidence>
<dbReference type="EC" id="2.7.1.197" evidence="3"/>
<evidence type="ECO:0000256" key="12">
    <source>
        <dbReference type="ARBA" id="ARBA00023136"/>
    </source>
</evidence>
<keyword evidence="7" id="KW-0762">Sugar transport</keyword>
<dbReference type="GO" id="GO:0090563">
    <property type="term" value="F:protein-phosphocysteine-sugar phosphotransferase activity"/>
    <property type="evidence" value="ECO:0007669"/>
    <property type="project" value="TreeGrafter"/>
</dbReference>
<dbReference type="PANTHER" id="PTHR30181:SF2">
    <property type="entry name" value="PTS SYSTEM MANNITOL-SPECIFIC EIICBA COMPONENT"/>
    <property type="match status" value="1"/>
</dbReference>
<evidence type="ECO:0000256" key="5">
    <source>
        <dbReference type="ARBA" id="ARBA00022475"/>
    </source>
</evidence>
<comment type="subcellular location">
    <subcellularLocation>
        <location evidence="2">Cell membrane</location>
        <topology evidence="2">Multi-pass membrane protein</topology>
    </subcellularLocation>
</comment>
<comment type="caution">
    <text evidence="16">The sequence shown here is derived from an EMBL/GenBank/DDBJ whole genome shotgun (WGS) entry which is preliminary data.</text>
</comment>
<feature type="transmembrane region" description="Helical" evidence="13">
    <location>
        <begin position="142"/>
        <end position="171"/>
    </location>
</feature>
<dbReference type="InterPro" id="IPR003352">
    <property type="entry name" value="PTS_EIIC"/>
</dbReference>
<comment type="catalytic activity">
    <reaction evidence="1">
        <text>D-mannitol(out) + N(pros)-phospho-L-histidyl-[protein] = D-mannitol 1-phosphate(in) + L-histidyl-[protein]</text>
        <dbReference type="Rhea" id="RHEA:33363"/>
        <dbReference type="Rhea" id="RHEA-COMP:9745"/>
        <dbReference type="Rhea" id="RHEA-COMP:9746"/>
        <dbReference type="ChEBI" id="CHEBI:16899"/>
        <dbReference type="ChEBI" id="CHEBI:29979"/>
        <dbReference type="ChEBI" id="CHEBI:61381"/>
        <dbReference type="ChEBI" id="CHEBI:64837"/>
        <dbReference type="EC" id="2.7.1.197"/>
    </reaction>
</comment>
<proteinExistence type="predicted"/>
<evidence type="ECO:0000313" key="17">
    <source>
        <dbReference type="Proteomes" id="UP000294555"/>
    </source>
</evidence>
<dbReference type="AlphaFoldDB" id="A0A4R1NG41"/>
<dbReference type="InterPro" id="IPR029503">
    <property type="entry name" value="PTS_EIIB_mannitol"/>
</dbReference>
<dbReference type="Pfam" id="PF02302">
    <property type="entry name" value="PTS_IIB"/>
    <property type="match status" value="1"/>
</dbReference>
<dbReference type="InterPro" id="IPR050893">
    <property type="entry name" value="Sugar_PTS"/>
</dbReference>
<feature type="transmembrane region" description="Helical" evidence="13">
    <location>
        <begin position="281"/>
        <end position="303"/>
    </location>
</feature>
<organism evidence="16 17">
    <name type="scientific">Sodalis ligni</name>
    <dbReference type="NCBI Taxonomy" id="2697027"/>
    <lineage>
        <taxon>Bacteria</taxon>
        <taxon>Pseudomonadati</taxon>
        <taxon>Pseudomonadota</taxon>
        <taxon>Gammaproteobacteria</taxon>
        <taxon>Enterobacterales</taxon>
        <taxon>Bruguierivoracaceae</taxon>
        <taxon>Sodalis</taxon>
    </lineage>
</organism>
<gene>
    <name evidence="16" type="ORF">EZJ58_4904</name>
</gene>
<evidence type="ECO:0000256" key="7">
    <source>
        <dbReference type="ARBA" id="ARBA00022597"/>
    </source>
</evidence>
<evidence type="ECO:0000256" key="2">
    <source>
        <dbReference type="ARBA" id="ARBA00004651"/>
    </source>
</evidence>
<evidence type="ECO:0000259" key="14">
    <source>
        <dbReference type="PROSITE" id="PS51099"/>
    </source>
</evidence>
<name>A0A4R1NG41_9GAMM</name>
<keyword evidence="12 13" id="KW-0472">Membrane</keyword>
<keyword evidence="17" id="KW-1185">Reference proteome</keyword>
<feature type="transmembrane region" description="Helical" evidence="13">
    <location>
        <begin position="183"/>
        <end position="203"/>
    </location>
</feature>
<dbReference type="Pfam" id="PF02378">
    <property type="entry name" value="PTS_EIIC"/>
    <property type="match status" value="1"/>
</dbReference>
<protein>
    <recommendedName>
        <fullName evidence="3">protein-N(pi)-phosphohistidine--D-mannitol phosphotransferase</fullName>
        <ecNumber evidence="3">2.7.1.197</ecNumber>
    </recommendedName>
</protein>
<feature type="transmembrane region" description="Helical" evidence="13">
    <location>
        <begin position="223"/>
        <end position="244"/>
    </location>
</feature>
<dbReference type="Proteomes" id="UP000294555">
    <property type="component" value="Unassembled WGS sequence"/>
</dbReference>
<dbReference type="PROSITE" id="PS51099">
    <property type="entry name" value="PTS_EIIB_TYPE_2"/>
    <property type="match status" value="1"/>
</dbReference>
<reference evidence="16 17" key="1">
    <citation type="submission" date="2019-02" db="EMBL/GenBank/DDBJ databases">
        <title>Investigation of anaerobic lignin degradation for improved lignocellulosic biofuels.</title>
        <authorList>
            <person name="Deangelis K."/>
        </authorList>
    </citation>
    <scope>NUCLEOTIDE SEQUENCE [LARGE SCALE GENOMIC DNA]</scope>
    <source>
        <strain evidence="16 17">159R</strain>
    </source>
</reference>
<dbReference type="InterPro" id="IPR013014">
    <property type="entry name" value="PTS_EIIC_2"/>
</dbReference>
<feature type="transmembrane region" description="Helical" evidence="13">
    <location>
        <begin position="256"/>
        <end position="274"/>
    </location>
</feature>
<feature type="transmembrane region" description="Helical" evidence="13">
    <location>
        <begin position="25"/>
        <end position="48"/>
    </location>
</feature>
<dbReference type="Gene3D" id="3.40.50.2300">
    <property type="match status" value="1"/>
</dbReference>
<feature type="transmembrane region" description="Helical" evidence="13">
    <location>
        <begin position="323"/>
        <end position="344"/>
    </location>
</feature>
<dbReference type="InterPro" id="IPR013011">
    <property type="entry name" value="PTS_EIIB_2"/>
</dbReference>
<keyword evidence="10 13" id="KW-0812">Transmembrane</keyword>
<accession>A0A4R1NG41</accession>
<dbReference type="CDD" id="cd05567">
    <property type="entry name" value="PTS_IIB_mannitol"/>
    <property type="match status" value="1"/>
</dbReference>
<dbReference type="GO" id="GO:0005886">
    <property type="term" value="C:plasma membrane"/>
    <property type="evidence" value="ECO:0007669"/>
    <property type="project" value="UniProtKB-SubCell"/>
</dbReference>
<keyword evidence="9" id="KW-0598">Phosphotransferase system</keyword>
<keyword evidence="6" id="KW-0597">Phosphoprotein</keyword>
<feature type="transmembrane region" description="Helical" evidence="13">
    <location>
        <begin position="88"/>
        <end position="121"/>
    </location>
</feature>
<feature type="domain" description="PTS EIIB type-2" evidence="14">
    <location>
        <begin position="383"/>
        <end position="477"/>
    </location>
</feature>
<dbReference type="SUPFAM" id="SSF52794">
    <property type="entry name" value="PTS system IIB component-like"/>
    <property type="match status" value="1"/>
</dbReference>
<evidence type="ECO:0000256" key="13">
    <source>
        <dbReference type="SAM" id="Phobius"/>
    </source>
</evidence>